<dbReference type="Proteomes" id="UP000194641">
    <property type="component" value="Unassembled WGS sequence"/>
</dbReference>
<dbReference type="PROSITE" id="PS50404">
    <property type="entry name" value="GST_NTER"/>
    <property type="match status" value="1"/>
</dbReference>
<keyword evidence="2" id="KW-0808">Transferase</keyword>
<dbReference type="GO" id="GO:0016740">
    <property type="term" value="F:transferase activity"/>
    <property type="evidence" value="ECO:0007669"/>
    <property type="project" value="UniProtKB-KW"/>
</dbReference>
<organism evidence="2 3">
    <name type="scientific">Acetobacter indonesiensis</name>
    <dbReference type="NCBI Taxonomy" id="104101"/>
    <lineage>
        <taxon>Bacteria</taxon>
        <taxon>Pseudomonadati</taxon>
        <taxon>Pseudomonadota</taxon>
        <taxon>Alphaproteobacteria</taxon>
        <taxon>Acetobacterales</taxon>
        <taxon>Acetobacteraceae</taxon>
        <taxon>Acetobacter</taxon>
    </lineage>
</organism>
<dbReference type="SUPFAM" id="SSF52833">
    <property type="entry name" value="Thioredoxin-like"/>
    <property type="match status" value="1"/>
</dbReference>
<dbReference type="Gene3D" id="3.40.30.10">
    <property type="entry name" value="Glutaredoxin"/>
    <property type="match status" value="1"/>
</dbReference>
<dbReference type="RefSeq" id="WP_086659701.1">
    <property type="nucleotide sequence ID" value="NZ_JBJJWX010000014.1"/>
</dbReference>
<dbReference type="PANTHER" id="PTHR43968">
    <property type="match status" value="1"/>
</dbReference>
<dbReference type="EMBL" id="JOPA01000027">
    <property type="protein sequence ID" value="OUI92791.1"/>
    <property type="molecule type" value="Genomic_DNA"/>
</dbReference>
<dbReference type="AlphaFoldDB" id="A0A252ASB4"/>
<dbReference type="InterPro" id="IPR036282">
    <property type="entry name" value="Glutathione-S-Trfase_C_sf"/>
</dbReference>
<comment type="caution">
    <text evidence="2">The sequence shown here is derived from an EMBL/GenBank/DDBJ whole genome shotgun (WGS) entry which is preliminary data.</text>
</comment>
<name>A0A252ASB4_9PROT</name>
<dbReference type="InterPro" id="IPR004045">
    <property type="entry name" value="Glutathione_S-Trfase_N"/>
</dbReference>
<dbReference type="GO" id="GO:0005737">
    <property type="term" value="C:cytoplasm"/>
    <property type="evidence" value="ECO:0007669"/>
    <property type="project" value="TreeGrafter"/>
</dbReference>
<feature type="domain" description="GST N-terminal" evidence="1">
    <location>
        <begin position="4"/>
        <end position="84"/>
    </location>
</feature>
<proteinExistence type="predicted"/>
<protein>
    <submittedName>
        <fullName evidence="2">Glutathione S-transferase</fullName>
    </submittedName>
</protein>
<accession>A0A252ASB4</accession>
<dbReference type="CDD" id="cd03043">
    <property type="entry name" value="GST_N_1"/>
    <property type="match status" value="1"/>
</dbReference>
<dbReference type="Gene3D" id="1.20.1050.10">
    <property type="match status" value="1"/>
</dbReference>
<evidence type="ECO:0000313" key="3">
    <source>
        <dbReference type="Proteomes" id="UP000194641"/>
    </source>
</evidence>
<dbReference type="InterPro" id="IPR036249">
    <property type="entry name" value="Thioredoxin-like_sf"/>
</dbReference>
<dbReference type="CDD" id="cd03194">
    <property type="entry name" value="GST_C_3"/>
    <property type="match status" value="1"/>
</dbReference>
<evidence type="ECO:0000313" key="2">
    <source>
        <dbReference type="EMBL" id="OUI92791.1"/>
    </source>
</evidence>
<gene>
    <name evidence="2" type="ORF">HK17_09345</name>
</gene>
<dbReference type="SUPFAM" id="SSF47616">
    <property type="entry name" value="GST C-terminal domain-like"/>
    <property type="match status" value="1"/>
</dbReference>
<sequence length="223" mass="24687">MADGRLVIGTQRYSSWSLRGWLMVKLADLPVSVDVIPLEGGGQTRALKTLSPNGCVPYLEHDGAVVWDSLSIAEYCAEFAPGLWPADRRVRAIARSVSAEMHSGFRGVRSTLPMNLGRDNRPLAKPLEADVLQDIERIDALWTNARARYGQGGPFLFGAQFGNADAMFAPVVCRFLSYGVSDLSDASLAYMQAVRNHPLMQEWYDAAAREPEAWHLERYESIA</sequence>
<dbReference type="PANTHER" id="PTHR43968:SF6">
    <property type="entry name" value="GLUTATHIONE S-TRANSFERASE OMEGA"/>
    <property type="match status" value="1"/>
</dbReference>
<dbReference type="Pfam" id="PF13409">
    <property type="entry name" value="GST_N_2"/>
    <property type="match status" value="1"/>
</dbReference>
<evidence type="ECO:0000259" key="1">
    <source>
        <dbReference type="PROSITE" id="PS50404"/>
    </source>
</evidence>
<dbReference type="InterPro" id="IPR050983">
    <property type="entry name" value="GST_Omega/HSP26"/>
</dbReference>
<reference evidence="3" key="1">
    <citation type="submission" date="2014-06" db="EMBL/GenBank/DDBJ databases">
        <authorList>
            <person name="Winans N.J."/>
            <person name="Newell P.D."/>
            <person name="Douglas A.E."/>
        </authorList>
    </citation>
    <scope>NUCLEOTIDE SEQUENCE [LARGE SCALE GENOMIC DNA]</scope>
</reference>